<keyword evidence="5 6" id="KW-0560">Oxidoreductase</keyword>
<protein>
    <recommendedName>
        <fullName evidence="3 6">Superoxide dismutase</fullName>
        <ecNumber evidence="3 6">1.15.1.1</ecNumber>
    </recommendedName>
</protein>
<gene>
    <name evidence="9" type="ORF">WCY31_09140</name>
</gene>
<evidence type="ECO:0000256" key="3">
    <source>
        <dbReference type="ARBA" id="ARBA00012682"/>
    </source>
</evidence>
<name>A0ABZ3H7N7_9BACT</name>
<dbReference type="PANTHER" id="PTHR42769:SF3">
    <property type="entry name" value="SUPEROXIDE DISMUTASE [FE] 2, CHLOROPLASTIC"/>
    <property type="match status" value="1"/>
</dbReference>
<dbReference type="InterPro" id="IPR019833">
    <property type="entry name" value="Mn/Fe_SOD_BS"/>
</dbReference>
<organism evidence="9 10">
    <name type="scientific">Sulfurimonas diazotrophicus</name>
    <dbReference type="NCBI Taxonomy" id="3131939"/>
    <lineage>
        <taxon>Bacteria</taxon>
        <taxon>Pseudomonadati</taxon>
        <taxon>Campylobacterota</taxon>
        <taxon>Epsilonproteobacteria</taxon>
        <taxon>Campylobacterales</taxon>
        <taxon>Sulfurimonadaceae</taxon>
        <taxon>Sulfurimonas</taxon>
    </lineage>
</organism>
<dbReference type="PROSITE" id="PS00088">
    <property type="entry name" value="SOD_MN"/>
    <property type="match status" value="1"/>
</dbReference>
<dbReference type="RefSeq" id="WP_345972145.1">
    <property type="nucleotide sequence ID" value="NZ_CP147920.1"/>
</dbReference>
<comment type="function">
    <text evidence="6">Destroys radicals which are normally produced within the cells and which are toxic to biological systems.</text>
</comment>
<evidence type="ECO:0000256" key="6">
    <source>
        <dbReference type="RuleBase" id="RU000414"/>
    </source>
</evidence>
<dbReference type="EMBL" id="CP147920">
    <property type="protein sequence ID" value="XAU14412.1"/>
    <property type="molecule type" value="Genomic_DNA"/>
</dbReference>
<dbReference type="Proteomes" id="UP001447842">
    <property type="component" value="Chromosome"/>
</dbReference>
<comment type="similarity">
    <text evidence="1 6">Belongs to the iron/manganese superoxide dismutase family.</text>
</comment>
<dbReference type="PRINTS" id="PR01703">
    <property type="entry name" value="MNSODISMTASE"/>
</dbReference>
<sequence>MAFELMKLPYEETALEPYISAETVSFHYGKHHAGYVAKLNTLINATVFAHVPLLKIIREAEGATFNNAAQVFNHDFYWLGLSSGSTEPSAELSEMIERDFGSMEGFKEAFLAAAAGLFGSGWTWLILRNDNTLVIETTSNADTPVRYGRRPLLVCDVWEHAYYIDRRNARPEYLENWWKLINWRFVSDNLAAEENDPIAGYSQPCNDDSEVCDYVDTMQANETTAT</sequence>
<evidence type="ECO:0000256" key="4">
    <source>
        <dbReference type="ARBA" id="ARBA00022723"/>
    </source>
</evidence>
<keyword evidence="4 6" id="KW-0479">Metal-binding</keyword>
<dbReference type="EC" id="1.15.1.1" evidence="3 6"/>
<comment type="subunit">
    <text evidence="2">Homodimer.</text>
</comment>
<dbReference type="Gene3D" id="1.10.287.990">
    <property type="entry name" value="Fe,Mn superoxide dismutase (SOD) domain"/>
    <property type="match status" value="1"/>
</dbReference>
<dbReference type="PIRSF" id="PIRSF000349">
    <property type="entry name" value="SODismutase"/>
    <property type="match status" value="1"/>
</dbReference>
<dbReference type="SUPFAM" id="SSF54719">
    <property type="entry name" value="Fe,Mn superoxide dismutase (SOD), C-terminal domain"/>
    <property type="match status" value="1"/>
</dbReference>
<evidence type="ECO:0000256" key="5">
    <source>
        <dbReference type="ARBA" id="ARBA00023002"/>
    </source>
</evidence>
<dbReference type="Pfam" id="PF02777">
    <property type="entry name" value="Sod_Fe_C"/>
    <property type="match status" value="1"/>
</dbReference>
<dbReference type="InterPro" id="IPR019831">
    <property type="entry name" value="Mn/Fe_SOD_N"/>
</dbReference>
<dbReference type="InterPro" id="IPR019832">
    <property type="entry name" value="Mn/Fe_SOD_C"/>
</dbReference>
<evidence type="ECO:0000256" key="1">
    <source>
        <dbReference type="ARBA" id="ARBA00008714"/>
    </source>
</evidence>
<evidence type="ECO:0000313" key="9">
    <source>
        <dbReference type="EMBL" id="XAU14412.1"/>
    </source>
</evidence>
<dbReference type="InterPro" id="IPR036324">
    <property type="entry name" value="Mn/Fe_SOD_N_sf"/>
</dbReference>
<keyword evidence="10" id="KW-1185">Reference proteome</keyword>
<evidence type="ECO:0000256" key="2">
    <source>
        <dbReference type="ARBA" id="ARBA00011738"/>
    </source>
</evidence>
<reference evidence="9 10" key="1">
    <citation type="submission" date="2024-03" db="EMBL/GenBank/DDBJ databases">
        <title>Sulfurimonas sp. HSL3-1.</title>
        <authorList>
            <person name="Wang S."/>
        </authorList>
    </citation>
    <scope>NUCLEOTIDE SEQUENCE [LARGE SCALE GENOMIC DNA]</scope>
    <source>
        <strain evidence="9 10">HSL3-1</strain>
    </source>
</reference>
<evidence type="ECO:0000259" key="7">
    <source>
        <dbReference type="Pfam" id="PF00081"/>
    </source>
</evidence>
<accession>A0ABZ3H7N7</accession>
<feature type="domain" description="Manganese/iron superoxide dismutase N-terminal" evidence="7">
    <location>
        <begin position="3"/>
        <end position="81"/>
    </location>
</feature>
<dbReference type="Gene3D" id="3.55.40.20">
    <property type="entry name" value="Iron/manganese superoxide dismutase, C-terminal domain"/>
    <property type="match status" value="1"/>
</dbReference>
<dbReference type="Pfam" id="PF00081">
    <property type="entry name" value="Sod_Fe_N"/>
    <property type="match status" value="1"/>
</dbReference>
<dbReference type="InterPro" id="IPR036314">
    <property type="entry name" value="SOD_C_sf"/>
</dbReference>
<dbReference type="GO" id="GO:0004784">
    <property type="term" value="F:superoxide dismutase activity"/>
    <property type="evidence" value="ECO:0007669"/>
    <property type="project" value="UniProtKB-EC"/>
</dbReference>
<proteinExistence type="inferred from homology"/>
<dbReference type="SUPFAM" id="SSF46609">
    <property type="entry name" value="Fe,Mn superoxide dismutase (SOD), N-terminal domain"/>
    <property type="match status" value="1"/>
</dbReference>
<evidence type="ECO:0000259" key="8">
    <source>
        <dbReference type="Pfam" id="PF02777"/>
    </source>
</evidence>
<feature type="domain" description="Manganese/iron superoxide dismutase C-terminal" evidence="8">
    <location>
        <begin position="88"/>
        <end position="188"/>
    </location>
</feature>
<comment type="catalytic activity">
    <reaction evidence="6">
        <text>2 superoxide + 2 H(+) = H2O2 + O2</text>
        <dbReference type="Rhea" id="RHEA:20696"/>
        <dbReference type="ChEBI" id="CHEBI:15378"/>
        <dbReference type="ChEBI" id="CHEBI:15379"/>
        <dbReference type="ChEBI" id="CHEBI:16240"/>
        <dbReference type="ChEBI" id="CHEBI:18421"/>
        <dbReference type="EC" id="1.15.1.1"/>
    </reaction>
</comment>
<dbReference type="PANTHER" id="PTHR42769">
    <property type="entry name" value="SUPEROXIDE DISMUTASE"/>
    <property type="match status" value="1"/>
</dbReference>
<dbReference type="InterPro" id="IPR001189">
    <property type="entry name" value="Mn/Fe_SOD"/>
</dbReference>
<evidence type="ECO:0000313" key="10">
    <source>
        <dbReference type="Proteomes" id="UP001447842"/>
    </source>
</evidence>